<evidence type="ECO:0000256" key="2">
    <source>
        <dbReference type="SAM" id="MobiDB-lite"/>
    </source>
</evidence>
<reference evidence="3" key="1">
    <citation type="submission" date="2021-06" db="EMBL/GenBank/DDBJ databases">
        <authorList>
            <person name="Kallberg Y."/>
            <person name="Tangrot J."/>
            <person name="Rosling A."/>
        </authorList>
    </citation>
    <scope>NUCLEOTIDE SEQUENCE</scope>
    <source>
        <strain evidence="3">MA453B</strain>
    </source>
</reference>
<organism evidence="3 4">
    <name type="scientific">Dentiscutata erythropus</name>
    <dbReference type="NCBI Taxonomy" id="1348616"/>
    <lineage>
        <taxon>Eukaryota</taxon>
        <taxon>Fungi</taxon>
        <taxon>Fungi incertae sedis</taxon>
        <taxon>Mucoromycota</taxon>
        <taxon>Glomeromycotina</taxon>
        <taxon>Glomeromycetes</taxon>
        <taxon>Diversisporales</taxon>
        <taxon>Gigasporaceae</taxon>
        <taxon>Dentiscutata</taxon>
    </lineage>
</organism>
<feature type="non-terminal residue" evidence="3">
    <location>
        <position position="1"/>
    </location>
</feature>
<feature type="compositionally biased region" description="Polar residues" evidence="2">
    <location>
        <begin position="184"/>
        <end position="197"/>
    </location>
</feature>
<evidence type="ECO:0000313" key="3">
    <source>
        <dbReference type="EMBL" id="CAG8522230.1"/>
    </source>
</evidence>
<comment type="caution">
    <text evidence="3">The sequence shown here is derived from an EMBL/GenBank/DDBJ whole genome shotgun (WGS) entry which is preliminary data.</text>
</comment>
<protein>
    <submittedName>
        <fullName evidence="3">16474_t:CDS:1</fullName>
    </submittedName>
</protein>
<dbReference type="InterPro" id="IPR011010">
    <property type="entry name" value="DNA_brk_join_enz"/>
</dbReference>
<accession>A0A9N9FB17</accession>
<dbReference type="GO" id="GO:0003677">
    <property type="term" value="F:DNA binding"/>
    <property type="evidence" value="ECO:0007669"/>
    <property type="project" value="InterPro"/>
</dbReference>
<dbReference type="SUPFAM" id="SSF56349">
    <property type="entry name" value="DNA breaking-rejoining enzymes"/>
    <property type="match status" value="1"/>
</dbReference>
<evidence type="ECO:0000313" key="4">
    <source>
        <dbReference type="Proteomes" id="UP000789405"/>
    </source>
</evidence>
<gene>
    <name evidence="3" type="ORF">DERYTH_LOCUS3929</name>
</gene>
<feature type="region of interest" description="Disordered" evidence="2">
    <location>
        <begin position="98"/>
        <end position="211"/>
    </location>
</feature>
<dbReference type="GO" id="GO:0006310">
    <property type="term" value="P:DNA recombination"/>
    <property type="evidence" value="ECO:0007669"/>
    <property type="project" value="UniProtKB-KW"/>
</dbReference>
<keyword evidence="4" id="KW-1185">Reference proteome</keyword>
<feature type="compositionally biased region" description="Basic residues" evidence="2">
    <location>
        <begin position="161"/>
        <end position="170"/>
    </location>
</feature>
<keyword evidence="1" id="KW-0233">DNA recombination</keyword>
<dbReference type="GO" id="GO:0015074">
    <property type="term" value="P:DNA integration"/>
    <property type="evidence" value="ECO:0007669"/>
    <property type="project" value="InterPro"/>
</dbReference>
<evidence type="ECO:0000256" key="1">
    <source>
        <dbReference type="ARBA" id="ARBA00023172"/>
    </source>
</evidence>
<dbReference type="InterPro" id="IPR013762">
    <property type="entry name" value="Integrase-like_cat_sf"/>
</dbReference>
<proteinExistence type="predicted"/>
<sequence>NLYGIWFVNNFLGWHSYENMIREICKVTGISIHLRKITNHSLRRTAIQILTELNVATDRIMPFSGHRTLNGVMSYQTFTPQVMHNTVFLIIPDRNSSEFNNNDKKEDHNKEYSSNQKESHYKDYGNKEESHNDGNKNEDANKKKKIPLAPLPSNVESNSHNSRKKRKVLKTPHDWSKPFKIPYRTSSKQTSPALQESNNKDHNKPLNNSVMPQININNCKNISVDITIKHS</sequence>
<dbReference type="AlphaFoldDB" id="A0A9N9FB17"/>
<name>A0A9N9FB17_9GLOM</name>
<dbReference type="Gene3D" id="1.10.443.10">
    <property type="entry name" value="Intergrase catalytic core"/>
    <property type="match status" value="1"/>
</dbReference>
<dbReference type="OrthoDB" id="6776093at2759"/>
<dbReference type="Proteomes" id="UP000789405">
    <property type="component" value="Unassembled WGS sequence"/>
</dbReference>
<feature type="compositionally biased region" description="Basic and acidic residues" evidence="2">
    <location>
        <begin position="101"/>
        <end position="141"/>
    </location>
</feature>
<dbReference type="EMBL" id="CAJVPY010001446">
    <property type="protein sequence ID" value="CAG8522230.1"/>
    <property type="molecule type" value="Genomic_DNA"/>
</dbReference>